<dbReference type="Gene3D" id="2.170.150.70">
    <property type="match status" value="1"/>
</dbReference>
<dbReference type="InterPro" id="IPR006913">
    <property type="entry name" value="CENP-V/GFA"/>
</dbReference>
<keyword evidence="2" id="KW-0479">Metal-binding</keyword>
<dbReference type="Proteomes" id="UP000615755">
    <property type="component" value="Unassembled WGS sequence"/>
</dbReference>
<sequence length="121" mass="13634">MTFSASCHCGNINVTFDASIDSLTSCNCSICHRLGALWGYTHPNNVSVSFHRSAPISYCHGDQCIEFHHCALCGCTTHYTPTDMGNTQRMAMNFKMINPELLKQIRVRHFDGANTWQFIDE</sequence>
<evidence type="ECO:0000313" key="6">
    <source>
        <dbReference type="Proteomes" id="UP000615755"/>
    </source>
</evidence>
<protein>
    <recommendedName>
        <fullName evidence="4">CENP-V/GFA domain-containing protein</fullName>
    </recommendedName>
</protein>
<evidence type="ECO:0000256" key="1">
    <source>
        <dbReference type="ARBA" id="ARBA00005495"/>
    </source>
</evidence>
<dbReference type="PANTHER" id="PTHR28620:SF1">
    <property type="entry name" value="CENP-V_GFA DOMAIN-CONTAINING PROTEIN"/>
    <property type="match status" value="1"/>
</dbReference>
<reference evidence="5 6" key="1">
    <citation type="submission" date="2015-03" db="EMBL/GenBank/DDBJ databases">
        <title>Genome sequence of Pseudoalteromonas aurantia.</title>
        <authorList>
            <person name="Xie B.-B."/>
            <person name="Rong J.-C."/>
            <person name="Qin Q.-L."/>
            <person name="Zhang Y.-Z."/>
        </authorList>
    </citation>
    <scope>NUCLEOTIDE SEQUENCE [LARGE SCALE GENOMIC DNA]</scope>
    <source>
        <strain evidence="5 6">208</strain>
    </source>
</reference>
<dbReference type="PANTHER" id="PTHR28620">
    <property type="entry name" value="CENTROMERE PROTEIN V"/>
    <property type="match status" value="1"/>
</dbReference>
<dbReference type="PROSITE" id="PS51891">
    <property type="entry name" value="CENP_V_GFA"/>
    <property type="match status" value="1"/>
</dbReference>
<comment type="caution">
    <text evidence="5">The sequence shown here is derived from an EMBL/GenBank/DDBJ whole genome shotgun (WGS) entry which is preliminary data.</text>
</comment>
<evidence type="ECO:0000259" key="4">
    <source>
        <dbReference type="PROSITE" id="PS51891"/>
    </source>
</evidence>
<keyword evidence="3" id="KW-0862">Zinc</keyword>
<dbReference type="InterPro" id="IPR011057">
    <property type="entry name" value="Mss4-like_sf"/>
</dbReference>
<dbReference type="InterPro" id="IPR052355">
    <property type="entry name" value="CENP-V-like"/>
</dbReference>
<gene>
    <name evidence="5" type="ORF">PAUR_b0466</name>
</gene>
<feature type="domain" description="CENP-V/GFA" evidence="4">
    <location>
        <begin position="3"/>
        <end position="117"/>
    </location>
</feature>
<dbReference type="SUPFAM" id="SSF51316">
    <property type="entry name" value="Mss4-like"/>
    <property type="match status" value="1"/>
</dbReference>
<evidence type="ECO:0000256" key="2">
    <source>
        <dbReference type="ARBA" id="ARBA00022723"/>
    </source>
</evidence>
<evidence type="ECO:0000313" key="5">
    <source>
        <dbReference type="EMBL" id="MBE0370423.1"/>
    </source>
</evidence>
<comment type="similarity">
    <text evidence="1">Belongs to the Gfa family.</text>
</comment>
<name>A0ABR9EHD9_9GAMM</name>
<dbReference type="RefSeq" id="WP_225738525.1">
    <property type="nucleotide sequence ID" value="NZ_AQGV01000015.1"/>
</dbReference>
<accession>A0ABR9EHD9</accession>
<proteinExistence type="inferred from homology"/>
<dbReference type="EMBL" id="AQGV01000015">
    <property type="protein sequence ID" value="MBE0370423.1"/>
    <property type="molecule type" value="Genomic_DNA"/>
</dbReference>
<evidence type="ECO:0000256" key="3">
    <source>
        <dbReference type="ARBA" id="ARBA00022833"/>
    </source>
</evidence>
<organism evidence="5 6">
    <name type="scientific">Pseudoalteromonas aurantia 208</name>
    <dbReference type="NCBI Taxonomy" id="1314867"/>
    <lineage>
        <taxon>Bacteria</taxon>
        <taxon>Pseudomonadati</taxon>
        <taxon>Pseudomonadota</taxon>
        <taxon>Gammaproteobacteria</taxon>
        <taxon>Alteromonadales</taxon>
        <taxon>Pseudoalteromonadaceae</taxon>
        <taxon>Pseudoalteromonas</taxon>
    </lineage>
</organism>
<keyword evidence="6" id="KW-1185">Reference proteome</keyword>